<name>A0ABQ8JN65_DERPT</name>
<reference evidence="10 11" key="1">
    <citation type="journal article" date="2018" name="J. Allergy Clin. Immunol.">
        <title>High-quality assembly of Dermatophagoides pteronyssinus genome and transcriptome reveals a wide range of novel allergens.</title>
        <authorList>
            <person name="Liu X.Y."/>
            <person name="Yang K.Y."/>
            <person name="Wang M.Q."/>
            <person name="Kwok J.S."/>
            <person name="Zeng X."/>
            <person name="Yang Z."/>
            <person name="Xiao X.J."/>
            <person name="Lau C.P."/>
            <person name="Li Y."/>
            <person name="Huang Z.M."/>
            <person name="Ba J.G."/>
            <person name="Yim A.K."/>
            <person name="Ouyang C.Y."/>
            <person name="Ngai S.M."/>
            <person name="Chan T.F."/>
            <person name="Leung E.L."/>
            <person name="Liu L."/>
            <person name="Liu Z.G."/>
            <person name="Tsui S.K."/>
        </authorList>
    </citation>
    <scope>NUCLEOTIDE SEQUENCE [LARGE SCALE GENOMIC DNA]</scope>
    <source>
        <strain evidence="10">Derp</strain>
    </source>
</reference>
<dbReference type="SUPFAM" id="SSF54928">
    <property type="entry name" value="RNA-binding domain, RBD"/>
    <property type="match status" value="1"/>
</dbReference>
<evidence type="ECO:0000256" key="2">
    <source>
        <dbReference type="ARBA" id="ARBA00008372"/>
    </source>
</evidence>
<dbReference type="EMBL" id="NJHN03000031">
    <property type="protein sequence ID" value="KAH9423858.1"/>
    <property type="molecule type" value="Genomic_DNA"/>
</dbReference>
<dbReference type="SUPFAM" id="SSF82708">
    <property type="entry name" value="R3H domain"/>
    <property type="match status" value="1"/>
</dbReference>
<reference evidence="10 11" key="2">
    <citation type="journal article" date="2022" name="Mol. Biol. Evol.">
        <title>Comparative Genomics Reveals Insights into the Divergent Evolution of Astigmatic Mites and Household Pest Adaptations.</title>
        <authorList>
            <person name="Xiong Q."/>
            <person name="Wan A.T."/>
            <person name="Liu X."/>
            <person name="Fung C.S."/>
            <person name="Xiao X."/>
            <person name="Malainual N."/>
            <person name="Hou J."/>
            <person name="Wang L."/>
            <person name="Wang M."/>
            <person name="Yang K.Y."/>
            <person name="Cui Y."/>
            <person name="Leung E.L."/>
            <person name="Nong W."/>
            <person name="Shin S.K."/>
            <person name="Au S.W."/>
            <person name="Jeong K.Y."/>
            <person name="Chew F.T."/>
            <person name="Hui J.H."/>
            <person name="Leung T.F."/>
            <person name="Tungtrongchitr A."/>
            <person name="Zhong N."/>
            <person name="Liu Z."/>
            <person name="Tsui S.K."/>
        </authorList>
    </citation>
    <scope>NUCLEOTIDE SEQUENCE [LARGE SCALE GENOMIC DNA]</scope>
    <source>
        <strain evidence="10">Derp</strain>
    </source>
</reference>
<dbReference type="InterPro" id="IPR014789">
    <property type="entry name" value="PolyA-riboNase_RNA-binding"/>
</dbReference>
<dbReference type="InterPro" id="IPR035979">
    <property type="entry name" value="RBD_domain_sf"/>
</dbReference>
<dbReference type="InterPro" id="IPR036867">
    <property type="entry name" value="R3H_dom_sf"/>
</dbReference>
<accession>A0ABQ8JN65</accession>
<dbReference type="SUPFAM" id="SSF51230">
    <property type="entry name" value="Single hybrid motif"/>
    <property type="match status" value="1"/>
</dbReference>
<dbReference type="SUPFAM" id="SSF53098">
    <property type="entry name" value="Ribonuclease H-like"/>
    <property type="match status" value="1"/>
</dbReference>
<feature type="region of interest" description="Disordered" evidence="8">
    <location>
        <begin position="508"/>
        <end position="542"/>
    </location>
</feature>
<dbReference type="PROSITE" id="PS51061">
    <property type="entry name" value="R3H"/>
    <property type="match status" value="1"/>
</dbReference>
<evidence type="ECO:0000259" key="9">
    <source>
        <dbReference type="PROSITE" id="PS51061"/>
    </source>
</evidence>
<feature type="domain" description="R3H" evidence="9">
    <location>
        <begin position="168"/>
        <end position="234"/>
    </location>
</feature>
<dbReference type="PANTHER" id="PTHR15092">
    <property type="entry name" value="POLY A -SPECIFIC RIBONUCLEASE/TARGET OF EGR1, MEMBER 1"/>
    <property type="match status" value="1"/>
</dbReference>
<dbReference type="Gene3D" id="3.30.70.330">
    <property type="match status" value="1"/>
</dbReference>
<dbReference type="InterPro" id="IPR001374">
    <property type="entry name" value="R3H_dom"/>
</dbReference>
<dbReference type="Gene3D" id="3.30.420.10">
    <property type="entry name" value="Ribonuclease H-like superfamily/Ribonuclease H"/>
    <property type="match status" value="1"/>
</dbReference>
<dbReference type="Pfam" id="PF08675">
    <property type="entry name" value="RNA_bind"/>
    <property type="match status" value="1"/>
</dbReference>
<dbReference type="InterPro" id="IPR036397">
    <property type="entry name" value="RNaseH_sf"/>
</dbReference>
<dbReference type="PANTHER" id="PTHR15092:SF37">
    <property type="entry name" value="TARGET OF EGR1 PROTEIN 1"/>
    <property type="match status" value="1"/>
</dbReference>
<dbReference type="InterPro" id="IPR012677">
    <property type="entry name" value="Nucleotide-bd_a/b_plait_sf"/>
</dbReference>
<dbReference type="Gene3D" id="3.30.1370.50">
    <property type="entry name" value="R3H-like domain"/>
    <property type="match status" value="1"/>
</dbReference>
<gene>
    <name evidence="10" type="ORF">DERP_005442</name>
</gene>
<dbReference type="EC" id="3.1.13.4" evidence="3"/>
<dbReference type="InterPro" id="IPR012337">
    <property type="entry name" value="RNaseH-like_sf"/>
</dbReference>
<comment type="similarity">
    <text evidence="2">Belongs to the CAF1 family.</text>
</comment>
<evidence type="ECO:0000256" key="7">
    <source>
        <dbReference type="ARBA" id="ARBA00031923"/>
    </source>
</evidence>
<evidence type="ECO:0000256" key="1">
    <source>
        <dbReference type="ARBA" id="ARBA00001663"/>
    </source>
</evidence>
<keyword evidence="11" id="KW-1185">Reference proteome</keyword>
<proteinExistence type="inferred from homology"/>
<evidence type="ECO:0000256" key="8">
    <source>
        <dbReference type="SAM" id="MobiDB-lite"/>
    </source>
</evidence>
<keyword evidence="6" id="KW-0269">Exonuclease</keyword>
<evidence type="ECO:0000256" key="6">
    <source>
        <dbReference type="ARBA" id="ARBA00022839"/>
    </source>
</evidence>
<dbReference type="InterPro" id="IPR011053">
    <property type="entry name" value="Single_hybrid_motif"/>
</dbReference>
<keyword evidence="5" id="KW-0540">Nuclease</keyword>
<sequence length="763" mass="88747">MDITKRNFIENIDKIDEQISDCDFVSIDCEFSGLFQNQRRNNELDNYEQLYLNTRTNINQFQIFQFGLSLFKKLPDDYIYDCYSYNFYIFPTKCIFLPEEQRERCFLCQSSSLTFLVDNGFDFNRMIRDGITYIPLNQLTTVETKINAKIQENQLKTNFIEIEKDEDKKFLEELNEKLNKFMSNDEQQEEILPQCNSYYRRIIYETIQKSSFKDSIQISTGKQDNKGSLILKKGTPKPKDEQTKSLLFDNIGFTLIIKSLIKHQKPIIGHSLFFDLLHIYNLFIEPLPEKYDEFKLSIKSLFNSIYDTAYISLSPKLKNFFPQNALKKVFETVKNEPFLGTKFSLKNSSNFDDDNRYHEAGYDSFITGCCFVQMIRYLCEQENLLEEENLLNNKISNEFRNKISIFGNYDIKFLNLQGNDEPLNRNHIFHLNFSKSFTRNDLNGIFSEFGGLYRIVFLDDESAFCIMKDENKIGDAIEALIINPKGYRYAFKIQHYSEFMKQQKAINNHNRDNSSPQMSQQTPKSSAKLKQHHTPTTTTTPEPIIDECLVNKKIKLNTTSTNIVGGGEKNNHSSSTQLVEKLFDDNIIFDDICKIDNDNGDGDNDDKNEIKTMLKQIRIIKTFPGVSERYYQYDIYTKSKDGYNYDQIVLQHSNRIAVICLSPLHDIISMKKSIKNIDFFGNNKHVNRLDNKVKGKGKKGAQMVGQESILCTIHCQDGTTYPIRSCLRGKIIEINKCLVNEPSLIVEKPLTDGYIAIILPPFK</sequence>
<feature type="compositionally biased region" description="Polar residues" evidence="8">
    <location>
        <begin position="508"/>
        <end position="525"/>
    </location>
</feature>
<dbReference type="InterPro" id="IPR051181">
    <property type="entry name" value="CAF1_poly(A)_ribonucleases"/>
</dbReference>
<evidence type="ECO:0000256" key="4">
    <source>
        <dbReference type="ARBA" id="ARBA00015918"/>
    </source>
</evidence>
<evidence type="ECO:0000313" key="10">
    <source>
        <dbReference type="EMBL" id="KAH9423858.1"/>
    </source>
</evidence>
<dbReference type="Proteomes" id="UP000887458">
    <property type="component" value="Unassembled WGS sequence"/>
</dbReference>
<evidence type="ECO:0000313" key="11">
    <source>
        <dbReference type="Proteomes" id="UP000887458"/>
    </source>
</evidence>
<protein>
    <recommendedName>
        <fullName evidence="4">Poly(A)-specific ribonuclease PARN</fullName>
        <ecNumber evidence="3">3.1.13.4</ecNumber>
    </recommendedName>
    <alternativeName>
        <fullName evidence="7">Polyadenylate-specific ribonuclease</fullName>
    </alternativeName>
</protein>
<comment type="catalytic activity">
    <reaction evidence="1">
        <text>Exonucleolytic cleavage of poly(A) to 5'-AMP.</text>
        <dbReference type="EC" id="3.1.13.4"/>
    </reaction>
</comment>
<comment type="caution">
    <text evidence="10">The sequence shown here is derived from an EMBL/GenBank/DDBJ whole genome shotgun (WGS) entry which is preliminary data.</text>
</comment>
<evidence type="ECO:0000256" key="3">
    <source>
        <dbReference type="ARBA" id="ARBA00012161"/>
    </source>
</evidence>
<dbReference type="Gene3D" id="2.40.50.100">
    <property type="match status" value="1"/>
</dbReference>
<dbReference type="Pfam" id="PF04857">
    <property type="entry name" value="CAF1"/>
    <property type="match status" value="1"/>
</dbReference>
<keyword evidence="6" id="KW-0378">Hydrolase</keyword>
<evidence type="ECO:0000256" key="5">
    <source>
        <dbReference type="ARBA" id="ARBA00022722"/>
    </source>
</evidence>
<dbReference type="InterPro" id="IPR006941">
    <property type="entry name" value="RNase_CAF1"/>
</dbReference>
<organism evidence="10 11">
    <name type="scientific">Dermatophagoides pteronyssinus</name>
    <name type="common">European house dust mite</name>
    <dbReference type="NCBI Taxonomy" id="6956"/>
    <lineage>
        <taxon>Eukaryota</taxon>
        <taxon>Metazoa</taxon>
        <taxon>Ecdysozoa</taxon>
        <taxon>Arthropoda</taxon>
        <taxon>Chelicerata</taxon>
        <taxon>Arachnida</taxon>
        <taxon>Acari</taxon>
        <taxon>Acariformes</taxon>
        <taxon>Sarcoptiformes</taxon>
        <taxon>Astigmata</taxon>
        <taxon>Psoroptidia</taxon>
        <taxon>Analgoidea</taxon>
        <taxon>Pyroglyphidae</taxon>
        <taxon>Dermatophagoidinae</taxon>
        <taxon>Dermatophagoides</taxon>
    </lineage>
</organism>